<dbReference type="RefSeq" id="WP_183625397.1">
    <property type="nucleotide sequence ID" value="NZ_JACIDX010000007.1"/>
</dbReference>
<dbReference type="SUPFAM" id="SSF54427">
    <property type="entry name" value="NTF2-like"/>
    <property type="match status" value="1"/>
</dbReference>
<accession>A0A7W6CIG9</accession>
<sequence>MKAWFGRMAAMGPAAGAVALALTGAPVMAAGKAPAPCGVMPAADKVVALNEIQNLMGRYDHQGTLRGEGTLADLFALNTEGVSWLTPGGPVGLEAMRARFADPDEDRRPGILHMHSMFSPVIEVAGDGQTAKGVWDSFGPSINGPDDIGAWLWVKYAVDFVKEQGKWKIWHLQVFPVFNTKFSTPITQTARDMAARQPAPEVAGVSGRDSARAGANPMQARPGYAMPAKLWRYDGKSTPQGPFIPVAYCHFDAATAYTIAAPAK</sequence>
<evidence type="ECO:0000313" key="4">
    <source>
        <dbReference type="Proteomes" id="UP000548867"/>
    </source>
</evidence>
<evidence type="ECO:0000313" key="3">
    <source>
        <dbReference type="EMBL" id="MBB3955264.1"/>
    </source>
</evidence>
<dbReference type="InterPro" id="IPR037401">
    <property type="entry name" value="SnoaL-like"/>
</dbReference>
<dbReference type="Gene3D" id="3.10.450.50">
    <property type="match status" value="1"/>
</dbReference>
<dbReference type="Pfam" id="PF13577">
    <property type="entry name" value="SnoaL_4"/>
    <property type="match status" value="1"/>
</dbReference>
<feature type="domain" description="SnoaL-like" evidence="2">
    <location>
        <begin position="51"/>
        <end position="172"/>
    </location>
</feature>
<feature type="signal peptide" evidence="1">
    <location>
        <begin position="1"/>
        <end position="29"/>
    </location>
</feature>
<comment type="caution">
    <text evidence="3">The sequence shown here is derived from an EMBL/GenBank/DDBJ whole genome shotgun (WGS) entry which is preliminary data.</text>
</comment>
<feature type="chain" id="PRO_5031484134" description="SnoaL-like domain-containing protein" evidence="1">
    <location>
        <begin position="30"/>
        <end position="264"/>
    </location>
</feature>
<keyword evidence="1" id="KW-0732">Signal</keyword>
<organism evidence="3 4">
    <name type="scientific">Novosphingobium sediminicola</name>
    <dbReference type="NCBI Taxonomy" id="563162"/>
    <lineage>
        <taxon>Bacteria</taxon>
        <taxon>Pseudomonadati</taxon>
        <taxon>Pseudomonadota</taxon>
        <taxon>Alphaproteobacteria</taxon>
        <taxon>Sphingomonadales</taxon>
        <taxon>Sphingomonadaceae</taxon>
        <taxon>Novosphingobium</taxon>
    </lineage>
</organism>
<reference evidence="3 4" key="1">
    <citation type="submission" date="2020-08" db="EMBL/GenBank/DDBJ databases">
        <title>Genomic Encyclopedia of Type Strains, Phase IV (KMG-IV): sequencing the most valuable type-strain genomes for metagenomic binning, comparative biology and taxonomic classification.</title>
        <authorList>
            <person name="Goeker M."/>
        </authorList>
    </citation>
    <scope>NUCLEOTIDE SEQUENCE [LARGE SCALE GENOMIC DNA]</scope>
    <source>
        <strain evidence="3 4">DSM 27057</strain>
    </source>
</reference>
<evidence type="ECO:0000256" key="1">
    <source>
        <dbReference type="SAM" id="SignalP"/>
    </source>
</evidence>
<gene>
    <name evidence="3" type="ORF">GGR38_002216</name>
</gene>
<protein>
    <recommendedName>
        <fullName evidence="2">SnoaL-like domain-containing protein</fullName>
    </recommendedName>
</protein>
<keyword evidence="4" id="KW-1185">Reference proteome</keyword>
<dbReference type="EMBL" id="JACIDX010000007">
    <property type="protein sequence ID" value="MBB3955264.1"/>
    <property type="molecule type" value="Genomic_DNA"/>
</dbReference>
<proteinExistence type="predicted"/>
<evidence type="ECO:0000259" key="2">
    <source>
        <dbReference type="Pfam" id="PF13577"/>
    </source>
</evidence>
<dbReference type="Proteomes" id="UP000548867">
    <property type="component" value="Unassembled WGS sequence"/>
</dbReference>
<dbReference type="InterPro" id="IPR032710">
    <property type="entry name" value="NTF2-like_dom_sf"/>
</dbReference>
<dbReference type="AlphaFoldDB" id="A0A7W6CIG9"/>
<name>A0A7W6CIG9_9SPHN</name>